<evidence type="ECO:0000256" key="4">
    <source>
        <dbReference type="ARBA" id="ARBA00022691"/>
    </source>
</evidence>
<dbReference type="Pfam" id="PF02676">
    <property type="entry name" value="TYW3"/>
    <property type="match status" value="1"/>
</dbReference>
<dbReference type="Gene3D" id="3.30.300.110">
    <property type="entry name" value="Met-10+ protein-like domains"/>
    <property type="match status" value="1"/>
</dbReference>
<evidence type="ECO:0000256" key="5">
    <source>
        <dbReference type="ARBA" id="ARBA00022694"/>
    </source>
</evidence>
<dbReference type="AlphaFoldDB" id="A0A1Z5K5J5"/>
<dbReference type="SUPFAM" id="SSF111278">
    <property type="entry name" value="SSo0622-like"/>
    <property type="match status" value="1"/>
</dbReference>
<dbReference type="PANTHER" id="PTHR23245">
    <property type="entry name" value="TRNA METHYLTRANSFERASE"/>
    <property type="match status" value="1"/>
</dbReference>
<evidence type="ECO:0000256" key="6">
    <source>
        <dbReference type="ARBA" id="ARBA00049202"/>
    </source>
</evidence>
<comment type="caution">
    <text evidence="9">The sequence shown here is derived from an EMBL/GenBank/DDBJ whole genome shotgun (WGS) entry which is preliminary data.</text>
</comment>
<evidence type="ECO:0000313" key="9">
    <source>
        <dbReference type="EMBL" id="GAX21432.1"/>
    </source>
</evidence>
<evidence type="ECO:0000313" key="10">
    <source>
        <dbReference type="Proteomes" id="UP000198406"/>
    </source>
</evidence>
<dbReference type="GO" id="GO:0030488">
    <property type="term" value="P:tRNA methylation"/>
    <property type="evidence" value="ECO:0007669"/>
    <property type="project" value="TreeGrafter"/>
</dbReference>
<dbReference type="InterPro" id="IPR030382">
    <property type="entry name" value="MeTrfase_TRM5/TYW2"/>
</dbReference>
<dbReference type="GO" id="GO:0102522">
    <property type="term" value="F:tRNA 4-demethylwyosine alpha-amino-alpha-carboxypropyltransferase activity"/>
    <property type="evidence" value="ECO:0007669"/>
    <property type="project" value="UniProtKB-EC"/>
</dbReference>
<comment type="pathway">
    <text evidence="1">tRNA modification; wybutosine-tRNA(Phe) biosynthesis.</text>
</comment>
<dbReference type="InParanoid" id="A0A1Z5K5J5"/>
<dbReference type="InterPro" id="IPR029063">
    <property type="entry name" value="SAM-dependent_MTases_sf"/>
</dbReference>
<organism evidence="9 10">
    <name type="scientific">Fistulifera solaris</name>
    <name type="common">Oleaginous diatom</name>
    <dbReference type="NCBI Taxonomy" id="1519565"/>
    <lineage>
        <taxon>Eukaryota</taxon>
        <taxon>Sar</taxon>
        <taxon>Stramenopiles</taxon>
        <taxon>Ochrophyta</taxon>
        <taxon>Bacillariophyta</taxon>
        <taxon>Bacillariophyceae</taxon>
        <taxon>Bacillariophycidae</taxon>
        <taxon>Naviculales</taxon>
        <taxon>Naviculaceae</taxon>
        <taxon>Fistulifera</taxon>
    </lineage>
</organism>
<comment type="catalytic activity">
    <reaction evidence="7">
        <text>4-demethylwyosine(37) in tRNA(Phe) + S-adenosyl-L-methionine = 4-demethyl-7-[(3S)-3-amino-3-carboxypropyl]wyosine(37) in tRNA(Phe) + S-methyl-5'-thioadenosine + H(+)</text>
        <dbReference type="Rhea" id="RHEA:36355"/>
        <dbReference type="Rhea" id="RHEA-COMP:10164"/>
        <dbReference type="Rhea" id="RHEA-COMP:10378"/>
        <dbReference type="ChEBI" id="CHEBI:15378"/>
        <dbReference type="ChEBI" id="CHEBI:17509"/>
        <dbReference type="ChEBI" id="CHEBI:59789"/>
        <dbReference type="ChEBI" id="CHEBI:64315"/>
        <dbReference type="ChEBI" id="CHEBI:73550"/>
        <dbReference type="EC" id="2.5.1.114"/>
    </reaction>
</comment>
<keyword evidence="10" id="KW-1185">Reference proteome</keyword>
<dbReference type="Gene3D" id="3.30.1960.10">
    <property type="entry name" value="tRNA wybutosine-synthesizing-like"/>
    <property type="match status" value="1"/>
</dbReference>
<protein>
    <recommendedName>
        <fullName evidence="8">SAM-dependent methyltransferase TRM5/TYW2-type domain-containing protein</fullName>
    </recommendedName>
</protein>
<dbReference type="PROSITE" id="PS51684">
    <property type="entry name" value="SAM_MT_TRM5_TYW2"/>
    <property type="match status" value="1"/>
</dbReference>
<keyword evidence="3" id="KW-0808">Transferase</keyword>
<evidence type="ECO:0000256" key="1">
    <source>
        <dbReference type="ARBA" id="ARBA00004797"/>
    </source>
</evidence>
<dbReference type="InterPro" id="IPR056743">
    <property type="entry name" value="TRM5-TYW2-like_MTfase"/>
</dbReference>
<comment type="catalytic activity">
    <reaction evidence="6">
        <text>4-demethyl-7-[(3S)-3-amino-3-carboxypropyl]wyosine(37) in tRNA(Phe) + S-adenosyl-L-methionine = 7-[(3S)-3-amino-3-carboxypropyl]wyosine(37) in tRNA(Phe) + S-adenosyl-L-homocysteine + H(+)</text>
        <dbReference type="Rhea" id="RHEA:36635"/>
        <dbReference type="Rhea" id="RHEA-COMP:10378"/>
        <dbReference type="Rhea" id="RHEA-COMP:10379"/>
        <dbReference type="ChEBI" id="CHEBI:15378"/>
        <dbReference type="ChEBI" id="CHEBI:57856"/>
        <dbReference type="ChEBI" id="CHEBI:59789"/>
        <dbReference type="ChEBI" id="CHEBI:73543"/>
        <dbReference type="ChEBI" id="CHEBI:73550"/>
        <dbReference type="EC" id="2.1.1.282"/>
    </reaction>
</comment>
<dbReference type="SUPFAM" id="SSF53335">
    <property type="entry name" value="S-adenosyl-L-methionine-dependent methyltransferases"/>
    <property type="match status" value="1"/>
</dbReference>
<dbReference type="GO" id="GO:0008175">
    <property type="term" value="F:tRNA methyltransferase activity"/>
    <property type="evidence" value="ECO:0007669"/>
    <property type="project" value="TreeGrafter"/>
</dbReference>
<dbReference type="Proteomes" id="UP000198406">
    <property type="component" value="Unassembled WGS sequence"/>
</dbReference>
<gene>
    <name evidence="9" type="ORF">FisN_10Hh010</name>
</gene>
<keyword evidence="2" id="KW-0489">Methyltransferase</keyword>
<dbReference type="CDD" id="cd02440">
    <property type="entry name" value="AdoMet_MTases"/>
    <property type="match status" value="1"/>
</dbReference>
<dbReference type="PANTHER" id="PTHR23245:SF25">
    <property type="entry name" value="TRNA WYBUTOSINE-SYNTHESIZING PROTEIN 2 HOMOLOG"/>
    <property type="match status" value="1"/>
</dbReference>
<keyword evidence="4" id="KW-0949">S-adenosyl-L-methionine</keyword>
<feature type="domain" description="SAM-dependent methyltransferase TRM5/TYW2-type" evidence="8">
    <location>
        <begin position="308"/>
        <end position="597"/>
    </location>
</feature>
<dbReference type="GO" id="GO:0005737">
    <property type="term" value="C:cytoplasm"/>
    <property type="evidence" value="ECO:0007669"/>
    <property type="project" value="TreeGrafter"/>
</dbReference>
<dbReference type="Gene3D" id="3.40.50.150">
    <property type="entry name" value="Vaccinia Virus protein VP39"/>
    <property type="match status" value="1"/>
</dbReference>
<keyword evidence="5" id="KW-0819">tRNA processing</keyword>
<evidence type="ECO:0000256" key="3">
    <source>
        <dbReference type="ARBA" id="ARBA00022679"/>
    </source>
</evidence>
<name>A0A1Z5K5J5_FISSO</name>
<reference evidence="9 10" key="1">
    <citation type="journal article" date="2015" name="Plant Cell">
        <title>Oil accumulation by the oleaginous diatom Fistulifera solaris as revealed by the genome and transcriptome.</title>
        <authorList>
            <person name="Tanaka T."/>
            <person name="Maeda Y."/>
            <person name="Veluchamy A."/>
            <person name="Tanaka M."/>
            <person name="Abida H."/>
            <person name="Marechal E."/>
            <person name="Bowler C."/>
            <person name="Muto M."/>
            <person name="Sunaga Y."/>
            <person name="Tanaka M."/>
            <person name="Yoshino T."/>
            <person name="Taniguchi T."/>
            <person name="Fukuda Y."/>
            <person name="Nemoto M."/>
            <person name="Matsumoto M."/>
            <person name="Wong P.S."/>
            <person name="Aburatani S."/>
            <person name="Fujibuchi W."/>
        </authorList>
    </citation>
    <scope>NUCLEOTIDE SEQUENCE [LARGE SCALE GENOMIC DNA]</scope>
    <source>
        <strain evidence="9 10">JPCC DA0580</strain>
    </source>
</reference>
<evidence type="ECO:0000259" key="8">
    <source>
        <dbReference type="PROSITE" id="PS51684"/>
    </source>
</evidence>
<sequence>MTTLHSQHQQSSRTRQLHNNFANSKVQCLGKRDKSSAGRIDPKVVEVCAVINDLPFYYTTSSCAGRCYLYRGPGIKSTNSFERFRVNHDKIYEPERYFDLTTLETDPTGGGDPVRSIGQYDYNNEDITLLKPEDTPPDDPVTENVTVEGNSLFLRYEPFILHVACRSLEAAAALMNAARPSFKNVGLTTWKDSRYLVAIWGDEGLDMPVSLPQTSKDTESDMVQPIFRDSAMLHWLAALVNERHDRNWSKIDRFVQTIQESISSTLIERFHEEGLGENRIDDCVDERNLNGIVESTCEDGEMSLPRSFDVVGDVAIVHESFSTATSNNTRSLEEWEKVGELLMQRNKSIKVVALQNKNLQGTERAPSELVIVAGAHRSPLITTHGEYGIKCVVDLNQTFFTPRMAQERLRICQQVARGEHVLVLFAGVAMEALQIAGRTEAASVTSVELNPVAVECAKRAHRMLERNKAAKCKGAADRLFIIEGDVLQILPTLPKHHYDRILAPRPKEGSMDGDLGTGDGGLSFLNEILAALKRDGGECHWYDFVADHEYPECKRSKRLIEKASRAQELDVDFLHVARVGSVAVRQFRVCIDFRIKKIFLHN</sequence>
<evidence type="ECO:0000256" key="2">
    <source>
        <dbReference type="ARBA" id="ARBA00022603"/>
    </source>
</evidence>
<dbReference type="InterPro" id="IPR036602">
    <property type="entry name" value="tRNA_yW-synthesising-like_sf"/>
</dbReference>
<proteinExistence type="predicted"/>
<accession>A0A1Z5K5J5</accession>
<dbReference type="InterPro" id="IPR003827">
    <property type="entry name" value="tRNA_yW-synthesising"/>
</dbReference>
<evidence type="ECO:0000256" key="7">
    <source>
        <dbReference type="ARBA" id="ARBA00049400"/>
    </source>
</evidence>
<dbReference type="GO" id="GO:0031591">
    <property type="term" value="P:wybutosine biosynthetic process"/>
    <property type="evidence" value="ECO:0007669"/>
    <property type="project" value="TreeGrafter"/>
</dbReference>
<dbReference type="EMBL" id="BDSP01000167">
    <property type="protein sequence ID" value="GAX21432.1"/>
    <property type="molecule type" value="Genomic_DNA"/>
</dbReference>
<dbReference type="Pfam" id="PF02475">
    <property type="entry name" value="TRM5-TYW2_MTfase"/>
    <property type="match status" value="1"/>
</dbReference>
<dbReference type="OrthoDB" id="263283at2759"/>